<accession>A0ABU9VZC5</accession>
<proteinExistence type="predicted"/>
<evidence type="ECO:0000313" key="2">
    <source>
        <dbReference type="EMBL" id="MEN1761464.1"/>
    </source>
</evidence>
<name>A0ABU9VZC5_9CLOT</name>
<protein>
    <recommendedName>
        <fullName evidence="4">Flagellar FliJ protein</fullName>
    </recommendedName>
</protein>
<feature type="coiled-coil region" evidence="1">
    <location>
        <begin position="18"/>
        <end position="106"/>
    </location>
</feature>
<keyword evidence="1" id="KW-0175">Coiled coil</keyword>
<dbReference type="RefSeq" id="WP_343186753.1">
    <property type="nucleotide sequence ID" value="NZ_JBCITM010000016.1"/>
</dbReference>
<evidence type="ECO:0000256" key="1">
    <source>
        <dbReference type="SAM" id="Coils"/>
    </source>
</evidence>
<dbReference type="EMBL" id="JBCITM010000016">
    <property type="protein sequence ID" value="MEN1761464.1"/>
    <property type="molecule type" value="Genomic_DNA"/>
</dbReference>
<sequence>MTKLEMFIEQRQTVATKVQQFQQRQQEISDQLEQLDEQIQKAMMDGKSIDGLQTEAMKLTNEQQNMAKASALLTGGRLQELAHQALVEQKEYFEQSQEKLHDLRQQDLENYQTYLDQQAKIIKQWNTVKADCNRRYQAASDHLQGHVNMNTLKDYAGQKLEKYDAGKGIG</sequence>
<reference evidence="2 3" key="1">
    <citation type="submission" date="2024-04" db="EMBL/GenBank/DDBJ databases">
        <title>Genome sequencing and metabolic network reconstruction of aminoacids and betaine degradation by Anoxynatronum sibiricum.</title>
        <authorList>
            <person name="Detkova E.N."/>
            <person name="Boltjanskaja Y.V."/>
            <person name="Mardanov A.V."/>
            <person name="Kevbrin V."/>
        </authorList>
    </citation>
    <scope>NUCLEOTIDE SEQUENCE [LARGE SCALE GENOMIC DNA]</scope>
    <source>
        <strain evidence="2 3">Z-7981</strain>
    </source>
</reference>
<evidence type="ECO:0008006" key="4">
    <source>
        <dbReference type="Google" id="ProtNLM"/>
    </source>
</evidence>
<keyword evidence="3" id="KW-1185">Reference proteome</keyword>
<comment type="caution">
    <text evidence="2">The sequence shown here is derived from an EMBL/GenBank/DDBJ whole genome shotgun (WGS) entry which is preliminary data.</text>
</comment>
<evidence type="ECO:0000313" key="3">
    <source>
        <dbReference type="Proteomes" id="UP001407405"/>
    </source>
</evidence>
<gene>
    <name evidence="2" type="ORF">AAIG11_13305</name>
</gene>
<organism evidence="2 3">
    <name type="scientific">Anoxynatronum sibiricum</name>
    <dbReference type="NCBI Taxonomy" id="210623"/>
    <lineage>
        <taxon>Bacteria</taxon>
        <taxon>Bacillati</taxon>
        <taxon>Bacillota</taxon>
        <taxon>Clostridia</taxon>
        <taxon>Eubacteriales</taxon>
        <taxon>Clostridiaceae</taxon>
        <taxon>Anoxynatronum</taxon>
    </lineage>
</organism>
<dbReference type="Proteomes" id="UP001407405">
    <property type="component" value="Unassembled WGS sequence"/>
</dbReference>